<dbReference type="InterPro" id="IPR000742">
    <property type="entry name" value="EGF"/>
</dbReference>
<feature type="disulfide bond" evidence="7">
    <location>
        <begin position="1129"/>
        <end position="1138"/>
    </location>
</feature>
<evidence type="ECO:0000256" key="4">
    <source>
        <dbReference type="ARBA" id="ARBA00022989"/>
    </source>
</evidence>
<feature type="transmembrane region" description="Helical" evidence="9">
    <location>
        <begin position="1424"/>
        <end position="1446"/>
    </location>
</feature>
<dbReference type="CDD" id="cd00054">
    <property type="entry name" value="EGF_CA"/>
    <property type="match status" value="1"/>
</dbReference>
<evidence type="ECO:0008006" key="15">
    <source>
        <dbReference type="Google" id="ProtNLM"/>
    </source>
</evidence>
<evidence type="ECO:0000256" key="7">
    <source>
        <dbReference type="PROSITE-ProRule" id="PRU00076"/>
    </source>
</evidence>
<feature type="domain" description="EGF-like" evidence="10">
    <location>
        <begin position="1097"/>
        <end position="1139"/>
    </location>
</feature>
<comment type="caution">
    <text evidence="12">The sequence shown here is derived from an EMBL/GenBank/DDBJ whole genome shotgun (WGS) entry which is preliminary data.</text>
</comment>
<dbReference type="InterPro" id="IPR036055">
    <property type="entry name" value="LDL_receptor-like_sf"/>
</dbReference>
<dbReference type="PRINTS" id="PR00261">
    <property type="entry name" value="LDLRECEPTOR"/>
</dbReference>
<evidence type="ECO:0000256" key="6">
    <source>
        <dbReference type="ARBA" id="ARBA00023157"/>
    </source>
</evidence>
<dbReference type="Gene3D" id="1.20.1070.10">
    <property type="entry name" value="Rhodopsin 7-helix transmembrane proteins"/>
    <property type="match status" value="1"/>
</dbReference>
<feature type="disulfide bond" evidence="7">
    <location>
        <begin position="846"/>
        <end position="855"/>
    </location>
</feature>
<feature type="disulfide bond" evidence="8">
    <location>
        <begin position="195"/>
        <end position="213"/>
    </location>
</feature>
<feature type="disulfide bond" evidence="8">
    <location>
        <begin position="238"/>
        <end position="256"/>
    </location>
</feature>
<evidence type="ECO:0000313" key="12">
    <source>
        <dbReference type="EMBL" id="CAF1163612.1"/>
    </source>
</evidence>
<dbReference type="EMBL" id="CAJOBC010007289">
    <property type="protein sequence ID" value="CAF3927240.1"/>
    <property type="molecule type" value="Genomic_DNA"/>
</dbReference>
<dbReference type="Proteomes" id="UP000681722">
    <property type="component" value="Unassembled WGS sequence"/>
</dbReference>
<proteinExistence type="predicted"/>
<feature type="transmembrane region" description="Helical" evidence="9">
    <location>
        <begin position="1338"/>
        <end position="1361"/>
    </location>
</feature>
<feature type="disulfide bond" evidence="8">
    <location>
        <begin position="207"/>
        <end position="222"/>
    </location>
</feature>
<feature type="domain" description="G-protein coupled receptors family 1 profile" evidence="11">
    <location>
        <begin position="1187"/>
        <end position="1444"/>
    </location>
</feature>
<evidence type="ECO:0000256" key="5">
    <source>
        <dbReference type="ARBA" id="ARBA00023136"/>
    </source>
</evidence>
<dbReference type="Gene3D" id="2.10.25.10">
    <property type="entry name" value="Laminin"/>
    <property type="match status" value="2"/>
</dbReference>
<dbReference type="PROSITE" id="PS00022">
    <property type="entry name" value="EGF_1"/>
    <property type="match status" value="3"/>
</dbReference>
<evidence type="ECO:0000256" key="2">
    <source>
        <dbReference type="ARBA" id="ARBA00022692"/>
    </source>
</evidence>
<dbReference type="SUPFAM" id="SSF57424">
    <property type="entry name" value="LDL receptor-like module"/>
    <property type="match status" value="2"/>
</dbReference>
<dbReference type="PROSITE" id="PS50262">
    <property type="entry name" value="G_PROTEIN_RECEP_F1_2"/>
    <property type="match status" value="1"/>
</dbReference>
<sequence>MGMSATGILVPGVQSFEKSRTMMKTLFLYFIFTPFIECYFHLHYTDEQSVTSLAYKHCLYLYVKNEKNLSVESLIPYCIRSPTFDHSVEIQCYGKEYRFDDLKLLEITVDDLYGWNAPIDMMNNYQKYRLGLSTNANQLYCNCTDNHWFGPKCEYTLGQSSEQQVEIVIRERFKMMDRYYNPRTENITCYNAIPCESIVCIDWRDICNGIVNCKGGEDELNCLELEMSECNLESEYRCRNGQCIPKTFAYDHIYDCMDSSDELISFTSVFHSCYTDFSLHCEEHNCGWLKFSCGYGECAATPVEEACDGHRAQLYQRKLFEFESDKNISILCWKYMICVTTNMHLRLAYLFNISCEDLCPPFGTCSDFLRLTCSNIYSFPSIPFMYPSVHLLYDSERYNFHHWKWTPIFICYDDNACKLYPTNLIINNYSCREFYDERDAFSFHAHALEYYPKLYYYLKQLFYYCPIQNCSDYSSTLFKCSTSEKCISKYRVKDGVSDCHRDFDEQYNDVCNFNLSKHFKCFSSTNECILRTKLLDSKSDCTDNSDELYPIKCQTPNDLGCRYMQGFAVPISYFLFQEICNGIIHDELRSSDNDTDETDCSEWQLSCSTRYKLCNGMWNCADQWMCTNKRERVYKQFTFTDFSQNPPRGATNEAVVPTPVALEDALPKLLVSPYLVHHCNRGIVLTSKQGRDECLCPPSYKGTLCEYQSKRLTAFLQIETSAAFGRSVIFKLVISVVSNNNSIDDREEITHVPYIQTNLYKHTFYLIYPEHSNDFFVHIDVFRVDVEHVEFISSWYYPIPFKFLPANRLAVRLTLNITRNKACDKNCSHGVCMIYENAVDIHRCICDEGWSGAQCDRASSTIICSPGSKLVDSSDRCVCPLGKFGPDCFARIDPCSHKLRCYNEGTCVPLDMKGSKYVCLCTQSYFGNHCEHSAAKATIYLSDISRTSIQNLPIVVVHLLDVYNNISVMSVEERYVFKDVRIRTSLTVFREKHIYLPNFVYVQVFFDINNLHSEYYLVALLKHRVKTQKTNMLSANRCPYVSELLNSTIMNKFSTLNRYKFYYKACFIQSVKCFFDKNYLCLCDNEARLECLVFDHTASNCTSNGYCLNSGYCVQPVQKEDKIEFECLCRACYHGNLCQFSTTQYSMSLDAVIGSNVLAEMPLAKQPTDLKVTFIFVILLVAIGFLFNLLSLITFFQQKTQEAGCGFYLFSLCIVSQLGLFMFAAKFIYLLKPQRNKMAAYWTCVILELFLKILPSTTNWLTACVAIERTVTVIKGVKFDKVLSKKVSRYVVFTVIVGNIVSYLHQSFIRHVIEDPRSNGITWCVMKFSHLTLEKYDMAINIIHLIVPFCINIMTTLILLISLTQPKFISLTAISNVTYYKLLKEQMVLYKPFVLSPFVLVILQIPHLLLSFTLVCIESNWQKYFYLITYFVSCLPLTGTLVIFVLPSPVYKKEFIKCIIRATSRSTV</sequence>
<dbReference type="PANTHER" id="PTHR24270">
    <property type="entry name" value="LOW-DENSITY LIPOPROTEIN RECEPTOR-RELATED"/>
    <property type="match status" value="1"/>
</dbReference>
<dbReference type="PROSITE" id="PS50026">
    <property type="entry name" value="EGF_3"/>
    <property type="match status" value="3"/>
</dbReference>
<dbReference type="SUPFAM" id="SSF81321">
    <property type="entry name" value="Family A G protein-coupled receptor-like"/>
    <property type="match status" value="1"/>
</dbReference>
<dbReference type="PANTHER" id="PTHR24270:SF61">
    <property type="entry name" value="EGF-LIKE DOMAIN-CONTAINING PROTEIN"/>
    <property type="match status" value="1"/>
</dbReference>
<reference evidence="12" key="1">
    <citation type="submission" date="2021-02" db="EMBL/GenBank/DDBJ databases">
        <authorList>
            <person name="Nowell W R."/>
        </authorList>
    </citation>
    <scope>NUCLEOTIDE SEQUENCE</scope>
</reference>
<protein>
    <recommendedName>
        <fullName evidence="15">EGF-like domain-containing protein</fullName>
    </recommendedName>
</protein>
<evidence type="ECO:0000256" key="3">
    <source>
        <dbReference type="ARBA" id="ARBA00022737"/>
    </source>
</evidence>
<dbReference type="CDD" id="cd00112">
    <property type="entry name" value="LDLa"/>
    <property type="match status" value="2"/>
</dbReference>
<evidence type="ECO:0000256" key="1">
    <source>
        <dbReference type="ARBA" id="ARBA00004167"/>
    </source>
</evidence>
<keyword evidence="4 9" id="KW-1133">Transmembrane helix</keyword>
<dbReference type="PROSITE" id="PS50068">
    <property type="entry name" value="LDLRA_2"/>
    <property type="match status" value="4"/>
</dbReference>
<evidence type="ECO:0000256" key="8">
    <source>
        <dbReference type="PROSITE-ProRule" id="PRU00124"/>
    </source>
</evidence>
<dbReference type="Gene3D" id="4.10.400.10">
    <property type="entry name" value="Low-density Lipoprotein Receptor"/>
    <property type="match status" value="1"/>
</dbReference>
<evidence type="ECO:0000259" key="10">
    <source>
        <dbReference type="PROSITE" id="PS50026"/>
    </source>
</evidence>
<dbReference type="Proteomes" id="UP000663829">
    <property type="component" value="Unassembled WGS sequence"/>
</dbReference>
<keyword evidence="7" id="KW-0245">EGF-like domain</keyword>
<dbReference type="SMART" id="SM00192">
    <property type="entry name" value="LDLa"/>
    <property type="match status" value="4"/>
</dbReference>
<feature type="transmembrane region" description="Helical" evidence="9">
    <location>
        <begin position="1172"/>
        <end position="1195"/>
    </location>
</feature>
<keyword evidence="2 9" id="KW-0812">Transmembrane</keyword>
<dbReference type="OrthoDB" id="6514358at2759"/>
<dbReference type="GO" id="GO:0005886">
    <property type="term" value="C:plasma membrane"/>
    <property type="evidence" value="ECO:0007669"/>
    <property type="project" value="TreeGrafter"/>
</dbReference>
<dbReference type="SUPFAM" id="SSF57196">
    <property type="entry name" value="EGF/Laminin"/>
    <property type="match status" value="3"/>
</dbReference>
<accession>A0A814TMX1</accession>
<comment type="subcellular location">
    <subcellularLocation>
        <location evidence="1">Membrane</location>
        <topology evidence="1">Single-pass membrane protein</topology>
    </subcellularLocation>
</comment>
<feature type="transmembrane region" description="Helical" evidence="9">
    <location>
        <begin position="1393"/>
        <end position="1412"/>
    </location>
</feature>
<feature type="domain" description="EGF-like" evidence="10">
    <location>
        <begin position="891"/>
        <end position="931"/>
    </location>
</feature>
<dbReference type="PROSITE" id="PS01186">
    <property type="entry name" value="EGF_2"/>
    <property type="match status" value="1"/>
</dbReference>
<evidence type="ECO:0000313" key="14">
    <source>
        <dbReference type="Proteomes" id="UP000663829"/>
    </source>
</evidence>
<dbReference type="Pfam" id="PF00057">
    <property type="entry name" value="Ldl_recept_a"/>
    <property type="match status" value="1"/>
</dbReference>
<keyword evidence="5 9" id="KW-0472">Membrane</keyword>
<feature type="transmembrane region" description="Helical" evidence="9">
    <location>
        <begin position="1207"/>
        <end position="1228"/>
    </location>
</feature>
<gene>
    <name evidence="12" type="ORF">GPM918_LOCUS21809</name>
    <name evidence="13" type="ORF">SRO942_LOCUS21807</name>
</gene>
<dbReference type="InterPro" id="IPR002172">
    <property type="entry name" value="LDrepeatLR_classA_rpt"/>
</dbReference>
<dbReference type="EMBL" id="CAJNOQ010007289">
    <property type="protein sequence ID" value="CAF1163612.1"/>
    <property type="molecule type" value="Genomic_DNA"/>
</dbReference>
<evidence type="ECO:0000259" key="11">
    <source>
        <dbReference type="PROSITE" id="PS50262"/>
    </source>
</evidence>
<feature type="domain" description="EGF-like" evidence="10">
    <location>
        <begin position="819"/>
        <end position="856"/>
    </location>
</feature>
<organism evidence="12 14">
    <name type="scientific">Didymodactylos carnosus</name>
    <dbReference type="NCBI Taxonomy" id="1234261"/>
    <lineage>
        <taxon>Eukaryota</taxon>
        <taxon>Metazoa</taxon>
        <taxon>Spiralia</taxon>
        <taxon>Gnathifera</taxon>
        <taxon>Rotifera</taxon>
        <taxon>Eurotatoria</taxon>
        <taxon>Bdelloidea</taxon>
        <taxon>Philodinida</taxon>
        <taxon>Philodinidae</taxon>
        <taxon>Didymodactylos</taxon>
    </lineage>
</organism>
<keyword evidence="6 7" id="KW-1015">Disulfide bond</keyword>
<comment type="caution">
    <text evidence="7">Lacks conserved residue(s) required for the propagation of feature annotation.</text>
</comment>
<evidence type="ECO:0000313" key="13">
    <source>
        <dbReference type="EMBL" id="CAF3927240.1"/>
    </source>
</evidence>
<dbReference type="GO" id="GO:0016192">
    <property type="term" value="P:vesicle-mediated transport"/>
    <property type="evidence" value="ECO:0007669"/>
    <property type="project" value="UniProtKB-ARBA"/>
</dbReference>
<dbReference type="InterPro" id="IPR050685">
    <property type="entry name" value="LDLR"/>
</dbReference>
<dbReference type="InterPro" id="IPR017452">
    <property type="entry name" value="GPCR_Rhodpsn_7TM"/>
</dbReference>
<feature type="disulfide bond" evidence="7">
    <location>
        <begin position="827"/>
        <end position="844"/>
    </location>
</feature>
<keyword evidence="14" id="KW-1185">Reference proteome</keyword>
<evidence type="ECO:0000256" key="9">
    <source>
        <dbReference type="SAM" id="Phobius"/>
    </source>
</evidence>
<feature type="transmembrane region" description="Helical" evidence="9">
    <location>
        <begin position="1287"/>
        <end position="1305"/>
    </location>
</feature>
<feature type="transmembrane region" description="Helical" evidence="9">
    <location>
        <begin position="1240"/>
        <end position="1267"/>
    </location>
</feature>
<dbReference type="SMART" id="SM00181">
    <property type="entry name" value="EGF"/>
    <property type="match status" value="4"/>
</dbReference>
<feature type="disulfide bond" evidence="7">
    <location>
        <begin position="921"/>
        <end position="930"/>
    </location>
</feature>
<keyword evidence="3" id="KW-0677">Repeat</keyword>
<name>A0A814TMX1_9BILA</name>